<reference evidence="1 2" key="1">
    <citation type="submission" date="2019-04" db="EMBL/GenBank/DDBJ databases">
        <title>Chromosome genome assembly for Takifugu flavidus.</title>
        <authorList>
            <person name="Xiao S."/>
        </authorList>
    </citation>
    <scope>NUCLEOTIDE SEQUENCE [LARGE SCALE GENOMIC DNA]</scope>
    <source>
        <strain evidence="1">HTHZ2018</strain>
        <tissue evidence="1">Muscle</tissue>
    </source>
</reference>
<accession>A0A5C6MQH2</accession>
<dbReference type="PANTHER" id="PTHR47831">
    <property type="entry name" value="GENERAL TRANSCRIPTION FACTOR II-I REPEAT DOMAIN-CONTAINING PROTEIN 2"/>
    <property type="match status" value="1"/>
</dbReference>
<dbReference type="PANTHER" id="PTHR47831:SF1">
    <property type="entry name" value="GENERAL TRANSCRIPTION FACTOR II-I REPEAT DOMAIN-CONTAINING PROTEIN 2A-RELATED"/>
    <property type="match status" value="1"/>
</dbReference>
<sequence length="215" mass="24744">MRLKLAIEQSQCFHFMRRWHLSIRARTTVAQRLPADYQERVATFRTYCRDKITAPSHIHEAGAGKLCHHMRVDCRRMGYDTVFITDITDIAQLAIFIRGVDKTLTVSEEFLELVSMTDTTTAEDIFCPVVGALDRIGADWSRAVSLATDGAPSMIVLLEPFYPSTPHMIIIWKNRLLRQTIQTMLTALLEERPPEHCQSRSNPLYLQMLLKKHPF</sequence>
<keyword evidence="2" id="KW-1185">Reference proteome</keyword>
<protein>
    <recommendedName>
        <fullName evidence="3">DUF4371 domain-containing protein</fullName>
    </recommendedName>
</protein>
<evidence type="ECO:0000313" key="2">
    <source>
        <dbReference type="Proteomes" id="UP000324091"/>
    </source>
</evidence>
<gene>
    <name evidence="1" type="ORF">D4764_07G0000850</name>
</gene>
<dbReference type="Proteomes" id="UP000324091">
    <property type="component" value="Chromosome 7"/>
</dbReference>
<name>A0A5C6MQH2_9TELE</name>
<comment type="caution">
    <text evidence="1">The sequence shown here is derived from an EMBL/GenBank/DDBJ whole genome shotgun (WGS) entry which is preliminary data.</text>
</comment>
<evidence type="ECO:0000313" key="1">
    <source>
        <dbReference type="EMBL" id="TWW57366.1"/>
    </source>
</evidence>
<organism evidence="1 2">
    <name type="scientific">Takifugu flavidus</name>
    <name type="common">sansaifugu</name>
    <dbReference type="NCBI Taxonomy" id="433684"/>
    <lineage>
        <taxon>Eukaryota</taxon>
        <taxon>Metazoa</taxon>
        <taxon>Chordata</taxon>
        <taxon>Craniata</taxon>
        <taxon>Vertebrata</taxon>
        <taxon>Euteleostomi</taxon>
        <taxon>Actinopterygii</taxon>
        <taxon>Neopterygii</taxon>
        <taxon>Teleostei</taxon>
        <taxon>Neoteleostei</taxon>
        <taxon>Acanthomorphata</taxon>
        <taxon>Eupercaria</taxon>
        <taxon>Tetraodontiformes</taxon>
        <taxon>Tetradontoidea</taxon>
        <taxon>Tetraodontidae</taxon>
        <taxon>Takifugu</taxon>
    </lineage>
</organism>
<evidence type="ECO:0008006" key="3">
    <source>
        <dbReference type="Google" id="ProtNLM"/>
    </source>
</evidence>
<dbReference type="InterPro" id="IPR042224">
    <property type="entry name" value="GTF2IRD2"/>
</dbReference>
<dbReference type="AlphaFoldDB" id="A0A5C6MQH2"/>
<proteinExistence type="predicted"/>
<dbReference type="EMBL" id="RHFK02000020">
    <property type="protein sequence ID" value="TWW57366.1"/>
    <property type="molecule type" value="Genomic_DNA"/>
</dbReference>
<dbReference type="GO" id="GO:0005634">
    <property type="term" value="C:nucleus"/>
    <property type="evidence" value="ECO:0007669"/>
    <property type="project" value="TreeGrafter"/>
</dbReference>